<evidence type="ECO:0000259" key="3">
    <source>
        <dbReference type="Pfam" id="PF07993"/>
    </source>
</evidence>
<dbReference type="PANTHER" id="PTHR10366:SF564">
    <property type="entry name" value="STEROL-4-ALPHA-CARBOXYLATE 3-DEHYDROGENASE, DECARBOXYLATING"/>
    <property type="match status" value="1"/>
</dbReference>
<keyword evidence="1" id="KW-0560">Oxidoreductase</keyword>
<accession>A0A316UCP1</accession>
<evidence type="ECO:0000256" key="1">
    <source>
        <dbReference type="ARBA" id="ARBA00023002"/>
    </source>
</evidence>
<dbReference type="RefSeq" id="XP_025349764.1">
    <property type="nucleotide sequence ID" value="XM_025492035.1"/>
</dbReference>
<dbReference type="Pfam" id="PF07993">
    <property type="entry name" value="NAD_binding_4"/>
    <property type="match status" value="1"/>
</dbReference>
<evidence type="ECO:0000313" key="4">
    <source>
        <dbReference type="EMBL" id="PWN22604.1"/>
    </source>
</evidence>
<dbReference type="GeneID" id="37013769"/>
<evidence type="ECO:0000256" key="2">
    <source>
        <dbReference type="ARBA" id="ARBA00023445"/>
    </source>
</evidence>
<dbReference type="PANTHER" id="PTHR10366">
    <property type="entry name" value="NAD DEPENDENT EPIMERASE/DEHYDRATASE"/>
    <property type="match status" value="1"/>
</dbReference>
<gene>
    <name evidence="4" type="ORF">BCV69DRAFT_281593</name>
</gene>
<dbReference type="AlphaFoldDB" id="A0A316UCP1"/>
<reference evidence="4 5" key="1">
    <citation type="journal article" date="2018" name="Mol. Biol. Evol.">
        <title>Broad Genomic Sampling Reveals a Smut Pathogenic Ancestry of the Fungal Clade Ustilaginomycotina.</title>
        <authorList>
            <person name="Kijpornyongpan T."/>
            <person name="Mondo S.J."/>
            <person name="Barry K."/>
            <person name="Sandor L."/>
            <person name="Lee J."/>
            <person name="Lipzen A."/>
            <person name="Pangilinan J."/>
            <person name="LaButti K."/>
            <person name="Hainaut M."/>
            <person name="Henrissat B."/>
            <person name="Grigoriev I.V."/>
            <person name="Spatafora J.W."/>
            <person name="Aime M.C."/>
        </authorList>
    </citation>
    <scope>NUCLEOTIDE SEQUENCE [LARGE SCALE GENOMIC DNA]</scope>
    <source>
        <strain evidence="4 5">MCA 4718</strain>
    </source>
</reference>
<dbReference type="GO" id="GO:0016616">
    <property type="term" value="F:oxidoreductase activity, acting on the CH-OH group of donors, NAD or NADP as acceptor"/>
    <property type="evidence" value="ECO:0007669"/>
    <property type="project" value="TreeGrafter"/>
</dbReference>
<proteinExistence type="inferred from homology"/>
<name>A0A316UCP1_9BASI</name>
<dbReference type="STRING" id="1684307.A0A316UCP1"/>
<dbReference type="OrthoDB" id="2735536at2759"/>
<dbReference type="Proteomes" id="UP000245942">
    <property type="component" value="Unassembled WGS sequence"/>
</dbReference>
<dbReference type="InterPro" id="IPR036291">
    <property type="entry name" value="NAD(P)-bd_dom_sf"/>
</dbReference>
<dbReference type="SUPFAM" id="SSF51735">
    <property type="entry name" value="NAD(P)-binding Rossmann-fold domains"/>
    <property type="match status" value="1"/>
</dbReference>
<dbReference type="EMBL" id="KZ819323">
    <property type="protein sequence ID" value="PWN22604.1"/>
    <property type="molecule type" value="Genomic_DNA"/>
</dbReference>
<keyword evidence="5" id="KW-1185">Reference proteome</keyword>
<feature type="domain" description="Thioester reductase (TE)" evidence="3">
    <location>
        <begin position="2"/>
        <end position="143"/>
    </location>
</feature>
<sequence length="281" mass="31296">MRDVTFVLHTASPYQLNVKDAEQDLLIPARDGTLNVLRYAAKVPSIRFFGITSSFAAVSDFSKGGPNRPGFTYTETDWNPNGWKEAVDFGGEGAFAYSASKKVAEEAAWDFKRSNPEVSFDIATFNPPMIYGKTLQPGVKKSNLNTSSATIYALISSLDAMPGDRLPLFCHARDVGDAHVRALSHLPQSAGHRYLLHGDTFTWAMAVHHLASVRPALKSRLPKGWEQSDPWAKQPTVEHFAQLDTTKAKELLGMSHFRNWKTTLEECIDDLLELEKREGWA</sequence>
<evidence type="ECO:0000313" key="5">
    <source>
        <dbReference type="Proteomes" id="UP000245942"/>
    </source>
</evidence>
<protein>
    <submittedName>
        <fullName evidence="4">NAD(P)-binding protein</fullName>
    </submittedName>
</protein>
<dbReference type="InterPro" id="IPR013120">
    <property type="entry name" value="FAR_NAD-bd"/>
</dbReference>
<dbReference type="InterPro" id="IPR050425">
    <property type="entry name" value="NAD(P)_dehydrat-like"/>
</dbReference>
<organism evidence="4 5">
    <name type="scientific">Pseudomicrostroma glucosiphilum</name>
    <dbReference type="NCBI Taxonomy" id="1684307"/>
    <lineage>
        <taxon>Eukaryota</taxon>
        <taxon>Fungi</taxon>
        <taxon>Dikarya</taxon>
        <taxon>Basidiomycota</taxon>
        <taxon>Ustilaginomycotina</taxon>
        <taxon>Exobasidiomycetes</taxon>
        <taxon>Microstromatales</taxon>
        <taxon>Microstromatales incertae sedis</taxon>
        <taxon>Pseudomicrostroma</taxon>
    </lineage>
</organism>
<comment type="similarity">
    <text evidence="2">Belongs to the NAD(P)-dependent epimerase/dehydratase family. Dihydroflavonol-4-reductase subfamily.</text>
</comment>
<dbReference type="Gene3D" id="3.40.50.720">
    <property type="entry name" value="NAD(P)-binding Rossmann-like Domain"/>
    <property type="match status" value="1"/>
</dbReference>